<dbReference type="SUPFAM" id="SSF55729">
    <property type="entry name" value="Acyl-CoA N-acyltransferases (Nat)"/>
    <property type="match status" value="1"/>
</dbReference>
<protein>
    <submittedName>
        <fullName evidence="2">GNAT family N-acetyltransferase</fullName>
    </submittedName>
</protein>
<dbReference type="AlphaFoldDB" id="A0A5J6WNR8"/>
<dbReference type="PROSITE" id="PS51186">
    <property type="entry name" value="GNAT"/>
    <property type="match status" value="1"/>
</dbReference>
<reference evidence="2 3" key="1">
    <citation type="submission" date="2019-09" db="EMBL/GenBank/DDBJ databases">
        <title>Hybrid Assembly of the complete Genome of the Deep-Sea Bacterium Moritella marina from long Nanopore and Illumina reads.</title>
        <authorList>
            <person name="Magin S."/>
            <person name="Georgoulis A."/>
            <person name="Papadimitriou K."/>
            <person name="Iliakis G."/>
            <person name="Vorgias C.E."/>
        </authorList>
    </citation>
    <scope>NUCLEOTIDE SEQUENCE [LARGE SCALE GENOMIC DNA]</scope>
    <source>
        <strain evidence="2 3">MP-1</strain>
    </source>
</reference>
<dbReference type="OrthoDB" id="5295305at2"/>
<feature type="domain" description="N-acetyltransferase" evidence="1">
    <location>
        <begin position="12"/>
        <end position="180"/>
    </location>
</feature>
<dbReference type="GO" id="GO:0016747">
    <property type="term" value="F:acyltransferase activity, transferring groups other than amino-acyl groups"/>
    <property type="evidence" value="ECO:0007669"/>
    <property type="project" value="InterPro"/>
</dbReference>
<dbReference type="Proteomes" id="UP000327424">
    <property type="component" value="Chromosome"/>
</dbReference>
<evidence type="ECO:0000313" key="3">
    <source>
        <dbReference type="Proteomes" id="UP000327424"/>
    </source>
</evidence>
<evidence type="ECO:0000259" key="1">
    <source>
        <dbReference type="PROSITE" id="PS51186"/>
    </source>
</evidence>
<dbReference type="RefSeq" id="WP_019441762.1">
    <property type="nucleotide sequence ID" value="NZ_ALOE01000022.1"/>
</dbReference>
<dbReference type="Pfam" id="PF13302">
    <property type="entry name" value="Acetyltransf_3"/>
    <property type="match status" value="1"/>
</dbReference>
<accession>A0A5J6WNR8</accession>
<keyword evidence="3" id="KW-1185">Reference proteome</keyword>
<evidence type="ECO:0000313" key="2">
    <source>
        <dbReference type="EMBL" id="QFI38062.1"/>
    </source>
</evidence>
<dbReference type="InterPro" id="IPR000182">
    <property type="entry name" value="GNAT_dom"/>
</dbReference>
<gene>
    <name evidence="2" type="ORF">FR932_09470</name>
</gene>
<name>A0A5J6WNR8_MORMI</name>
<dbReference type="PANTHER" id="PTHR43610">
    <property type="entry name" value="BLL6696 PROTEIN"/>
    <property type="match status" value="1"/>
</dbReference>
<dbReference type="KEGG" id="mmaa:FR932_09470"/>
<dbReference type="InterPro" id="IPR016181">
    <property type="entry name" value="Acyl_CoA_acyltransferase"/>
</dbReference>
<dbReference type="PANTHER" id="PTHR43610:SF1">
    <property type="entry name" value="N-ACETYLTRANSFERASE DOMAIN-CONTAINING PROTEIN"/>
    <property type="match status" value="1"/>
</dbReference>
<organism evidence="2 3">
    <name type="scientific">Moritella marina ATCC 15381</name>
    <dbReference type="NCBI Taxonomy" id="1202962"/>
    <lineage>
        <taxon>Bacteria</taxon>
        <taxon>Pseudomonadati</taxon>
        <taxon>Pseudomonadota</taxon>
        <taxon>Gammaproteobacteria</taxon>
        <taxon>Alteromonadales</taxon>
        <taxon>Moritellaceae</taxon>
        <taxon>Moritella</taxon>
    </lineage>
</organism>
<keyword evidence="2" id="KW-0808">Transferase</keyword>
<dbReference type="EMBL" id="CP044399">
    <property type="protein sequence ID" value="QFI38062.1"/>
    <property type="molecule type" value="Genomic_DNA"/>
</dbReference>
<sequence>MLKAITLTSELIKLEPMTIAHLPAFCSAGNFAEVWQHMPINRCENAETARAWIQEAINEMATGKQVAFIIIDKQNNQVVGSTRLFRLNQQDRCVEIGHTFISPAWQRSHVNTHAKYLLLEYVFETLGFTRVEIATHENNLQSRHAIARIGGQFEGILRKNRRAENGSYRNTALFSIIDDEWPQVKANLLTRY</sequence>
<dbReference type="Gene3D" id="3.40.630.30">
    <property type="match status" value="1"/>
</dbReference>
<proteinExistence type="predicted"/>